<feature type="domain" description="Alpha fucosidase A-like C-terminal" evidence="1">
    <location>
        <begin position="784"/>
        <end position="882"/>
    </location>
</feature>
<dbReference type="PANTHER" id="PTHR31084">
    <property type="entry name" value="ALPHA-L-FUCOSIDASE 2"/>
    <property type="match status" value="1"/>
</dbReference>
<dbReference type="PANTHER" id="PTHR31084:SF0">
    <property type="entry name" value="ALPHA-L-FUCOSIDASE 2"/>
    <property type="match status" value="1"/>
</dbReference>
<dbReference type="InterPro" id="IPR054363">
    <property type="entry name" value="GH95_cat"/>
</dbReference>
<dbReference type="InterPro" id="IPR012341">
    <property type="entry name" value="6hp_glycosidase-like_sf"/>
</dbReference>
<dbReference type="InterPro" id="IPR008928">
    <property type="entry name" value="6-hairpin_glycosidase_sf"/>
</dbReference>
<dbReference type="eggNOG" id="COG1554">
    <property type="taxonomic scope" value="Bacteria"/>
</dbReference>
<organism evidence="3 4">
    <name type="scientific">Ruminiclostridium cellobioparum subsp. termitidis CT1112</name>
    <dbReference type="NCBI Taxonomy" id="1195236"/>
    <lineage>
        <taxon>Bacteria</taxon>
        <taxon>Bacillati</taxon>
        <taxon>Bacillota</taxon>
        <taxon>Clostridia</taxon>
        <taxon>Eubacteriales</taxon>
        <taxon>Oscillospiraceae</taxon>
        <taxon>Ruminiclostridium</taxon>
    </lineage>
</organism>
<protein>
    <submittedName>
        <fullName evidence="3">Uncharacterized protein</fullName>
    </submittedName>
</protein>
<evidence type="ECO:0000313" key="4">
    <source>
        <dbReference type="Proteomes" id="UP000014155"/>
    </source>
</evidence>
<proteinExistence type="predicted"/>
<accession>S0FH57</accession>
<dbReference type="STRING" id="1195236.CTER_5315"/>
<dbReference type="InterPro" id="IPR049053">
    <property type="entry name" value="AFCA-like_C"/>
</dbReference>
<dbReference type="Gene3D" id="2.60.40.1180">
    <property type="entry name" value="Golgi alpha-mannosidase II"/>
    <property type="match status" value="1"/>
</dbReference>
<gene>
    <name evidence="3" type="ORF">CTER_5315</name>
</gene>
<evidence type="ECO:0000313" key="3">
    <source>
        <dbReference type="EMBL" id="EMS69151.1"/>
    </source>
</evidence>
<dbReference type="GO" id="GO:0005975">
    <property type="term" value="P:carbohydrate metabolic process"/>
    <property type="evidence" value="ECO:0007669"/>
    <property type="project" value="InterPro"/>
</dbReference>
<dbReference type="Gene3D" id="1.50.10.10">
    <property type="match status" value="1"/>
</dbReference>
<feature type="domain" description="Glycosyl hydrolase family 95 catalytic" evidence="2">
    <location>
        <begin position="511"/>
        <end position="674"/>
    </location>
</feature>
<dbReference type="GO" id="GO:0004560">
    <property type="term" value="F:alpha-L-fucosidase activity"/>
    <property type="evidence" value="ECO:0007669"/>
    <property type="project" value="TreeGrafter"/>
</dbReference>
<name>S0FH57_RUMCE</name>
<dbReference type="SUPFAM" id="SSF48208">
    <property type="entry name" value="Six-hairpin glycosidases"/>
    <property type="match status" value="1"/>
</dbReference>
<reference evidence="3 4" key="1">
    <citation type="journal article" date="2013" name="Genome Announc.">
        <title>Draft Genome Sequence of the Cellulolytic, Mesophilic, Anaerobic Bacterium Clostridium termitidis Strain CT1112 (DSM 5398).</title>
        <authorList>
            <person name="Lal S."/>
            <person name="Ramachandran U."/>
            <person name="Zhang X."/>
            <person name="Munir R."/>
            <person name="Sparling R."/>
            <person name="Levin D.B."/>
        </authorList>
    </citation>
    <scope>NUCLEOTIDE SEQUENCE [LARGE SCALE GENOMIC DNA]</scope>
    <source>
        <strain evidence="3 4">CT1112</strain>
    </source>
</reference>
<keyword evidence="4" id="KW-1185">Reference proteome</keyword>
<dbReference type="Proteomes" id="UP000014155">
    <property type="component" value="Unassembled WGS sequence"/>
</dbReference>
<sequence length="885" mass="100801">MALNSQKVLADIFKKETTYKDMAAKETFIRKVNPTYPGDVFERPMGKSSRIYTPKMKGSIWGEAEHITLSMLKTDIYDRRYFRRKPITLDEVMKGAFSEANRDYDDMPLTGLTRPKYGVLLETGGRFDAQAWSELYPFPCQKAVGQVIVKAKDMEGAEQPDAIHEMNSGVASVHVEKDSKELDIKYLMSMKRNVVVVDTEYKNLETPLQFRLYRHQDQGHRRYMDENGNYIEKPETGGVVYRPVSKKDPVKYYDYSADSDFNKPFAPPASGCDGRFFWIEQVFPVDRTFKDGFRYVMMGMVSDPDAEISYQSLKKGLGTPQRIPRDAQGKLIFHFTIGHDGEMEKMERAFSWVRNSPGVAGTAEISTIGTGKARIYVSVVTSNETGDYFEEAKRQLLEAEKVGYKGLYEENRSWYDELYTRRENGRIFVGSPQSRDEKVNNSLLKDAYLSWSYGHGGYCAPDPSRKEGGAGYAAFDIDTQSWHSLPCYNELFTEGKWFVRNQYEIMYMWSQLVTYWKDALKQKAKDIYGLPGLIMGHGYLPPAEPDPWYIENQTLDFCMEVPGQVMKVIWNLWDYTGDEEFLKETVYPVLRELAIFYEAFARRGYDGKYYHLLPTVETESYGISYKLKYAQDTTGAIAVFRKTLNMAIEAAAMMNVDSELISAWKEVADNLPPYPKFMVGTGEILAGNPGAMPRWQAGDHEINSANYPATLADEINLDSPDEEKDLIVRTCDTVRAAHNSNPYILVGRFAEYVPCSYNMPSIKIDDNRILTDELLENPERILNSRSGRIHIFPVVPEWCTISFKNMLARGGFEISAAKDAEGIKAVTITARRSLECRIVNPWQGSKVAVTDTNTGKAVPFSLDGKCREGIVFKAEKEHSYSIDKV</sequence>
<dbReference type="AlphaFoldDB" id="S0FH57"/>
<dbReference type="PATRIC" id="fig|1195236.3.peg.5452"/>
<dbReference type="EMBL" id="AORV01000072">
    <property type="protein sequence ID" value="EMS69151.1"/>
    <property type="molecule type" value="Genomic_DNA"/>
</dbReference>
<dbReference type="RefSeq" id="WP_004630898.1">
    <property type="nucleotide sequence ID" value="NZ_AORV01000072.1"/>
</dbReference>
<dbReference type="Pfam" id="PF22124">
    <property type="entry name" value="Glyco_hydro_95_cat"/>
    <property type="match status" value="1"/>
</dbReference>
<dbReference type="Pfam" id="PF21307">
    <property type="entry name" value="Glyco_hydro_95_C"/>
    <property type="match status" value="1"/>
</dbReference>
<dbReference type="InterPro" id="IPR013780">
    <property type="entry name" value="Glyco_hydro_b"/>
</dbReference>
<evidence type="ECO:0000259" key="1">
    <source>
        <dbReference type="Pfam" id="PF21307"/>
    </source>
</evidence>
<comment type="caution">
    <text evidence="3">The sequence shown here is derived from an EMBL/GenBank/DDBJ whole genome shotgun (WGS) entry which is preliminary data.</text>
</comment>
<evidence type="ECO:0000259" key="2">
    <source>
        <dbReference type="Pfam" id="PF22124"/>
    </source>
</evidence>